<dbReference type="EMBL" id="JARJCW010000010">
    <property type="protein sequence ID" value="KAJ7219988.1"/>
    <property type="molecule type" value="Genomic_DNA"/>
</dbReference>
<organism evidence="1 2">
    <name type="scientific">Mycena pura</name>
    <dbReference type="NCBI Taxonomy" id="153505"/>
    <lineage>
        <taxon>Eukaryota</taxon>
        <taxon>Fungi</taxon>
        <taxon>Dikarya</taxon>
        <taxon>Basidiomycota</taxon>
        <taxon>Agaricomycotina</taxon>
        <taxon>Agaricomycetes</taxon>
        <taxon>Agaricomycetidae</taxon>
        <taxon>Agaricales</taxon>
        <taxon>Marasmiineae</taxon>
        <taxon>Mycenaceae</taxon>
        <taxon>Mycena</taxon>
    </lineage>
</organism>
<dbReference type="AlphaFoldDB" id="A0AAD6VWK4"/>
<proteinExistence type="predicted"/>
<protein>
    <submittedName>
        <fullName evidence="1">Uncharacterized protein</fullName>
    </submittedName>
</protein>
<accession>A0AAD6VWK4</accession>
<keyword evidence="2" id="KW-1185">Reference proteome</keyword>
<comment type="caution">
    <text evidence="1">The sequence shown here is derived from an EMBL/GenBank/DDBJ whole genome shotgun (WGS) entry which is preliminary data.</text>
</comment>
<reference evidence="1" key="1">
    <citation type="submission" date="2023-03" db="EMBL/GenBank/DDBJ databases">
        <title>Massive genome expansion in bonnet fungi (Mycena s.s.) driven by repeated elements and novel gene families across ecological guilds.</title>
        <authorList>
            <consortium name="Lawrence Berkeley National Laboratory"/>
            <person name="Harder C.B."/>
            <person name="Miyauchi S."/>
            <person name="Viragh M."/>
            <person name="Kuo A."/>
            <person name="Thoen E."/>
            <person name="Andreopoulos B."/>
            <person name="Lu D."/>
            <person name="Skrede I."/>
            <person name="Drula E."/>
            <person name="Henrissat B."/>
            <person name="Morin E."/>
            <person name="Kohler A."/>
            <person name="Barry K."/>
            <person name="LaButti K."/>
            <person name="Morin E."/>
            <person name="Salamov A."/>
            <person name="Lipzen A."/>
            <person name="Mereny Z."/>
            <person name="Hegedus B."/>
            <person name="Baldrian P."/>
            <person name="Stursova M."/>
            <person name="Weitz H."/>
            <person name="Taylor A."/>
            <person name="Grigoriev I.V."/>
            <person name="Nagy L.G."/>
            <person name="Martin F."/>
            <person name="Kauserud H."/>
        </authorList>
    </citation>
    <scope>NUCLEOTIDE SEQUENCE</scope>
    <source>
        <strain evidence="1">9144</strain>
    </source>
</reference>
<sequence length="154" mass="17489">MDDETTWWTALQNTAMELLQSGDVPRERYLPSSPAYDPKLSRILRGWVIDKDEKAIIAKWAVDNYPNDACRDTRGELDVGLTHAEQGSRYVRHHLGGEWRGGVDGCQAWDGPANMVYINCNDDAVPDYMKPEEWKPLATAPGLKTAPKWYMAFM</sequence>
<dbReference type="Proteomes" id="UP001219525">
    <property type="component" value="Unassembled WGS sequence"/>
</dbReference>
<name>A0AAD6VWK4_9AGAR</name>
<evidence type="ECO:0000313" key="1">
    <source>
        <dbReference type="EMBL" id="KAJ7219988.1"/>
    </source>
</evidence>
<gene>
    <name evidence="1" type="ORF">GGX14DRAFT_389392</name>
</gene>
<evidence type="ECO:0000313" key="2">
    <source>
        <dbReference type="Proteomes" id="UP001219525"/>
    </source>
</evidence>